<evidence type="ECO:0000256" key="1">
    <source>
        <dbReference type="ARBA" id="ARBA00006484"/>
    </source>
</evidence>
<protein>
    <submittedName>
        <fullName evidence="5">SDR family oxidoreductase</fullName>
    </submittedName>
</protein>
<organism evidence="5 6">
    <name type="scientific">Streptomyces ficellus</name>
    <dbReference type="NCBI Taxonomy" id="1977088"/>
    <lineage>
        <taxon>Bacteria</taxon>
        <taxon>Bacillati</taxon>
        <taxon>Actinomycetota</taxon>
        <taxon>Actinomycetes</taxon>
        <taxon>Kitasatosporales</taxon>
        <taxon>Streptomycetaceae</taxon>
        <taxon>Streptomyces</taxon>
    </lineage>
</organism>
<keyword evidence="2" id="KW-0521">NADP</keyword>
<keyword evidence="3" id="KW-0560">Oxidoreductase</keyword>
<dbReference type="PRINTS" id="PR00081">
    <property type="entry name" value="GDHRDH"/>
</dbReference>
<dbReference type="Proteomes" id="UP000422572">
    <property type="component" value="Chromosome"/>
</dbReference>
<accession>A0A6I6FCE2</accession>
<dbReference type="EMBL" id="CP034279">
    <property type="protein sequence ID" value="QGV78567.1"/>
    <property type="molecule type" value="Genomic_DNA"/>
</dbReference>
<dbReference type="Gene3D" id="3.40.50.720">
    <property type="entry name" value="NAD(P)-binding Rossmann-like Domain"/>
    <property type="match status" value="1"/>
</dbReference>
<evidence type="ECO:0000256" key="4">
    <source>
        <dbReference type="RuleBase" id="RU000363"/>
    </source>
</evidence>
<dbReference type="GO" id="GO:0016616">
    <property type="term" value="F:oxidoreductase activity, acting on the CH-OH group of donors, NAD or NADP as acceptor"/>
    <property type="evidence" value="ECO:0007669"/>
    <property type="project" value="InterPro"/>
</dbReference>
<dbReference type="Pfam" id="PF00106">
    <property type="entry name" value="adh_short"/>
    <property type="match status" value="1"/>
</dbReference>
<dbReference type="PANTHER" id="PTHR43963">
    <property type="entry name" value="CARBONYL REDUCTASE 1-RELATED"/>
    <property type="match status" value="1"/>
</dbReference>
<dbReference type="KEGG" id="sfic:EIZ62_10170"/>
<gene>
    <name evidence="5" type="ORF">EIZ62_10170</name>
</gene>
<evidence type="ECO:0000313" key="5">
    <source>
        <dbReference type="EMBL" id="QGV78567.1"/>
    </source>
</evidence>
<dbReference type="InterPro" id="IPR045313">
    <property type="entry name" value="CBR1-like"/>
</dbReference>
<dbReference type="AlphaFoldDB" id="A0A6I6FCE2"/>
<dbReference type="SUPFAM" id="SSF51735">
    <property type="entry name" value="NAD(P)-binding Rossmann-fold domains"/>
    <property type="match status" value="1"/>
</dbReference>
<dbReference type="RefSeq" id="WP_156692365.1">
    <property type="nucleotide sequence ID" value="NZ_CP034279.1"/>
</dbReference>
<dbReference type="PANTHER" id="PTHR43963:SF6">
    <property type="entry name" value="CHAIN DEHYDROGENASE FAMILY PROTEIN, PUTATIVE (AFU_ORTHOLOGUE AFUA_3G15350)-RELATED"/>
    <property type="match status" value="1"/>
</dbReference>
<dbReference type="CDD" id="cd05324">
    <property type="entry name" value="carb_red_PTCR-like_SDR_c"/>
    <property type="match status" value="1"/>
</dbReference>
<keyword evidence="6" id="KW-1185">Reference proteome</keyword>
<dbReference type="OrthoDB" id="9781117at2"/>
<dbReference type="InterPro" id="IPR002347">
    <property type="entry name" value="SDR_fam"/>
</dbReference>
<evidence type="ECO:0000256" key="3">
    <source>
        <dbReference type="ARBA" id="ARBA00023002"/>
    </source>
</evidence>
<dbReference type="InterPro" id="IPR036291">
    <property type="entry name" value="NAD(P)-bd_dom_sf"/>
</dbReference>
<comment type="similarity">
    <text evidence="1 4">Belongs to the short-chain dehydrogenases/reductases (SDR) family.</text>
</comment>
<evidence type="ECO:0000313" key="6">
    <source>
        <dbReference type="Proteomes" id="UP000422572"/>
    </source>
</evidence>
<proteinExistence type="inferred from homology"/>
<sequence>MSHAPHTIRTALVTGGNRGIGLEACRQLGRAGLDVVLAARDPERGRAAAERLTRQGLSVRFEQLDVTDGDSVRACAKRLDAAGVEVDALVNNAGVYPTEGFFSLAEETMRRAVDVNLMGAFHTCRAFVPGMVRRGRGRVVNVSSGLGAMTDNVPSPAAYGITKAALNALTLVVSAAAPPSVKVNAVCPGWVRTDMGGSWAPTSVEKGADTVTWLALLPDDGPSGGFFRDRRRIPW</sequence>
<name>A0A6I6FCE2_9ACTN</name>
<evidence type="ECO:0000256" key="2">
    <source>
        <dbReference type="ARBA" id="ARBA00022857"/>
    </source>
</evidence>
<dbReference type="PRINTS" id="PR00080">
    <property type="entry name" value="SDRFAMILY"/>
</dbReference>
<reference evidence="5 6" key="1">
    <citation type="submission" date="2018-12" db="EMBL/GenBank/DDBJ databases">
        <title>Complete genome sequence of Streptomyces ficellus NRRL8067, the producer of ficellomycin, feldamycin and nojirimycin.</title>
        <authorList>
            <person name="Zhang H."/>
            <person name="Yue R."/>
            <person name="Liu Y."/>
            <person name="Li M."/>
            <person name="Mu H."/>
            <person name="Zhang J."/>
        </authorList>
    </citation>
    <scope>NUCLEOTIDE SEQUENCE [LARGE SCALE GENOMIC DNA]</scope>
    <source>
        <strain evidence="5 6">NRRL 8067</strain>
    </source>
</reference>